<dbReference type="Proteomes" id="UP000032160">
    <property type="component" value="Chromosome I"/>
</dbReference>
<feature type="chain" id="PRO_5004960056" evidence="2">
    <location>
        <begin position="24"/>
        <end position="149"/>
    </location>
</feature>
<dbReference type="Pfam" id="PF01042">
    <property type="entry name" value="Ribonuc_L-PSP"/>
    <property type="match status" value="1"/>
</dbReference>
<dbReference type="AlphaFoldDB" id="X5MG44"/>
<comment type="similarity">
    <text evidence="1">Belongs to the RutC family.</text>
</comment>
<protein>
    <submittedName>
        <fullName evidence="3">Endoribonuclease L-PSP</fullName>
    </submittedName>
</protein>
<dbReference type="InterPro" id="IPR006175">
    <property type="entry name" value="YjgF/YER057c/UK114"/>
</dbReference>
<evidence type="ECO:0000313" key="4">
    <source>
        <dbReference type="Proteomes" id="UP000032160"/>
    </source>
</evidence>
<gene>
    <name evidence="3" type="ORF">BN1012_Phect2151</name>
</gene>
<sequence length="149" mass="15404">MKRIVRGALSLAGLAVLPMTAGAAETAYHSSGAFEGQNLPFTEAVEAGGLVFLSGQIGVKPGTLTLVEGGIEAEARQTMDNIGATLKAADLTFADVIKCTVMLSDMADWPAFNAVYVEYFEAPYPARSAFGANGLALGGSLEVECIAAR</sequence>
<proteinExistence type="inferred from homology"/>
<dbReference type="STRING" id="1458461.BN1012_Phect2151"/>
<dbReference type="GO" id="GO:0005829">
    <property type="term" value="C:cytosol"/>
    <property type="evidence" value="ECO:0007669"/>
    <property type="project" value="TreeGrafter"/>
</dbReference>
<dbReference type="FunFam" id="3.30.1330.40:FF:000001">
    <property type="entry name" value="L-PSP family endoribonuclease"/>
    <property type="match status" value="1"/>
</dbReference>
<evidence type="ECO:0000313" key="3">
    <source>
        <dbReference type="EMBL" id="CDO60364.1"/>
    </source>
</evidence>
<dbReference type="Gene3D" id="3.30.1330.40">
    <property type="entry name" value="RutC-like"/>
    <property type="match status" value="1"/>
</dbReference>
<accession>X5MG44</accession>
<dbReference type="NCBIfam" id="TIGR00004">
    <property type="entry name" value="Rid family detoxifying hydrolase"/>
    <property type="match status" value="1"/>
</dbReference>
<feature type="signal peptide" evidence="2">
    <location>
        <begin position="1"/>
        <end position="23"/>
    </location>
</feature>
<keyword evidence="4" id="KW-1185">Reference proteome</keyword>
<dbReference type="SUPFAM" id="SSF55298">
    <property type="entry name" value="YjgF-like"/>
    <property type="match status" value="1"/>
</dbReference>
<dbReference type="PANTHER" id="PTHR11803">
    <property type="entry name" value="2-IMINOBUTANOATE/2-IMINOPROPANOATE DEAMINASE RIDA"/>
    <property type="match status" value="1"/>
</dbReference>
<dbReference type="PANTHER" id="PTHR11803:SF58">
    <property type="entry name" value="PROTEIN HMF1-RELATED"/>
    <property type="match status" value="1"/>
</dbReference>
<dbReference type="CDD" id="cd00448">
    <property type="entry name" value="YjgF_YER057c_UK114_family"/>
    <property type="match status" value="1"/>
</dbReference>
<evidence type="ECO:0000256" key="2">
    <source>
        <dbReference type="SAM" id="SignalP"/>
    </source>
</evidence>
<dbReference type="RefSeq" id="WP_043950558.1">
    <property type="nucleotide sequence ID" value="NZ_HG966617.1"/>
</dbReference>
<dbReference type="PATRIC" id="fig|1458461.3.peg.2157"/>
<dbReference type="KEGG" id="pect:BN1012_Phect2151"/>
<organism evidence="3 4">
    <name type="scientific">Candidatus Phaeomarinibacter ectocarpi</name>
    <dbReference type="NCBI Taxonomy" id="1458461"/>
    <lineage>
        <taxon>Bacteria</taxon>
        <taxon>Pseudomonadati</taxon>
        <taxon>Pseudomonadota</taxon>
        <taxon>Alphaproteobacteria</taxon>
        <taxon>Hyphomicrobiales</taxon>
        <taxon>Parvibaculaceae</taxon>
        <taxon>Candidatus Phaeomarinibacter</taxon>
    </lineage>
</organism>
<evidence type="ECO:0000256" key="1">
    <source>
        <dbReference type="ARBA" id="ARBA00010552"/>
    </source>
</evidence>
<dbReference type="HOGENOM" id="CLU_100715_7_3_5"/>
<dbReference type="GO" id="GO:0019239">
    <property type="term" value="F:deaminase activity"/>
    <property type="evidence" value="ECO:0007669"/>
    <property type="project" value="TreeGrafter"/>
</dbReference>
<dbReference type="InterPro" id="IPR006056">
    <property type="entry name" value="RidA"/>
</dbReference>
<reference evidence="3 4" key="1">
    <citation type="journal article" date="2014" name="Front. Genet.">
        <title>Genome and metabolic network of "Candidatus Phaeomarinobacter ectocarpi" Ec32, a new candidate genus of Alphaproteobacteria frequently associated with brown algae.</title>
        <authorList>
            <person name="Dittami S.M."/>
            <person name="Barbeyron T."/>
            <person name="Boyen C."/>
            <person name="Cambefort J."/>
            <person name="Collet G."/>
            <person name="Delage L."/>
            <person name="Gobet A."/>
            <person name="Groisillier A."/>
            <person name="Leblanc C."/>
            <person name="Michel G."/>
            <person name="Scornet D."/>
            <person name="Siegel A."/>
            <person name="Tapia J.E."/>
            <person name="Tonon T."/>
        </authorList>
    </citation>
    <scope>NUCLEOTIDE SEQUENCE [LARGE SCALE GENOMIC DNA]</scope>
    <source>
        <strain evidence="3 4">Ec32</strain>
    </source>
</reference>
<name>X5MG44_9HYPH</name>
<dbReference type="EMBL" id="HG966617">
    <property type="protein sequence ID" value="CDO60364.1"/>
    <property type="molecule type" value="Genomic_DNA"/>
</dbReference>
<keyword evidence="2" id="KW-0732">Signal</keyword>
<dbReference type="InterPro" id="IPR035959">
    <property type="entry name" value="RutC-like_sf"/>
</dbReference>